<evidence type="ECO:0000313" key="1">
    <source>
        <dbReference type="EMBL" id="CAF4455712.1"/>
    </source>
</evidence>
<proteinExistence type="predicted"/>
<name>A0A820SMW7_9BILA</name>
<dbReference type="AlphaFoldDB" id="A0A820SMW7"/>
<reference evidence="1" key="1">
    <citation type="submission" date="2021-02" db="EMBL/GenBank/DDBJ databases">
        <authorList>
            <person name="Nowell W R."/>
        </authorList>
    </citation>
    <scope>NUCLEOTIDE SEQUENCE</scope>
</reference>
<dbReference type="Proteomes" id="UP000663868">
    <property type="component" value="Unassembled WGS sequence"/>
</dbReference>
<feature type="non-terminal residue" evidence="1">
    <location>
        <position position="91"/>
    </location>
</feature>
<comment type="caution">
    <text evidence="1">The sequence shown here is derived from an EMBL/GenBank/DDBJ whole genome shotgun (WGS) entry which is preliminary data.</text>
</comment>
<gene>
    <name evidence="1" type="ORF">KXQ929_LOCUS54214</name>
</gene>
<dbReference type="EMBL" id="CAJOBB010032147">
    <property type="protein sequence ID" value="CAF4455712.1"/>
    <property type="molecule type" value="Genomic_DNA"/>
</dbReference>
<dbReference type="GO" id="GO:0016491">
    <property type="term" value="F:oxidoreductase activity"/>
    <property type="evidence" value="ECO:0007669"/>
    <property type="project" value="InterPro"/>
</dbReference>
<sequence>DILSQLLVVLTPISISGQPLPKYRYASAGNLYPVQVYVELTTSIDNISPGVYYHNPDEHTLELISTHINDEMMNIRLHLVGRSSAIAPLYG</sequence>
<feature type="non-terminal residue" evidence="1">
    <location>
        <position position="1"/>
    </location>
</feature>
<accession>A0A820SMW7</accession>
<evidence type="ECO:0000313" key="2">
    <source>
        <dbReference type="Proteomes" id="UP000663868"/>
    </source>
</evidence>
<protein>
    <submittedName>
        <fullName evidence="1">Uncharacterized protein</fullName>
    </submittedName>
</protein>
<dbReference type="Gene3D" id="3.40.109.10">
    <property type="entry name" value="NADH Oxidase"/>
    <property type="match status" value="1"/>
</dbReference>
<organism evidence="1 2">
    <name type="scientific">Adineta steineri</name>
    <dbReference type="NCBI Taxonomy" id="433720"/>
    <lineage>
        <taxon>Eukaryota</taxon>
        <taxon>Metazoa</taxon>
        <taxon>Spiralia</taxon>
        <taxon>Gnathifera</taxon>
        <taxon>Rotifera</taxon>
        <taxon>Eurotatoria</taxon>
        <taxon>Bdelloidea</taxon>
        <taxon>Adinetida</taxon>
        <taxon>Adinetidae</taxon>
        <taxon>Adineta</taxon>
    </lineage>
</organism>
<dbReference type="InterPro" id="IPR000415">
    <property type="entry name" value="Nitroreductase-like"/>
</dbReference>